<evidence type="ECO:0000256" key="6">
    <source>
        <dbReference type="ARBA" id="ARBA00022843"/>
    </source>
</evidence>
<evidence type="ECO:0000256" key="2">
    <source>
        <dbReference type="ARBA" id="ARBA00004496"/>
    </source>
</evidence>
<evidence type="ECO:0000256" key="4">
    <source>
        <dbReference type="ARBA" id="ARBA00022499"/>
    </source>
</evidence>
<proteinExistence type="predicted"/>
<reference evidence="11 12" key="1">
    <citation type="submission" date="2023-04" db="EMBL/GenBank/DDBJ databases">
        <title>Genome of Basidiobolus ranarum AG-B5.</title>
        <authorList>
            <person name="Stajich J.E."/>
            <person name="Carter-House D."/>
            <person name="Gryganskyi A."/>
        </authorList>
    </citation>
    <scope>NUCLEOTIDE SEQUENCE [LARGE SCALE GENOMIC DNA]</scope>
    <source>
        <strain evidence="11 12">AG-B5</strain>
    </source>
</reference>
<feature type="domain" description="Zinc-finger" evidence="10">
    <location>
        <begin position="144"/>
        <end position="244"/>
    </location>
</feature>
<dbReference type="Pfam" id="PF10497">
    <property type="entry name" value="zf-4CXXC_R1"/>
    <property type="match status" value="1"/>
</dbReference>
<keyword evidence="3" id="KW-0963">Cytoplasm</keyword>
<keyword evidence="12" id="KW-1185">Reference proteome</keyword>
<keyword evidence="9" id="KW-0539">Nucleus</keyword>
<comment type="caution">
    <text evidence="11">The sequence shown here is derived from an EMBL/GenBank/DDBJ whole genome shotgun (WGS) entry which is preliminary data.</text>
</comment>
<evidence type="ECO:0000256" key="7">
    <source>
        <dbReference type="ARBA" id="ARBA00023015"/>
    </source>
</evidence>
<dbReference type="InterPro" id="IPR018866">
    <property type="entry name" value="Znf-4CXXC_R1"/>
</dbReference>
<dbReference type="InterPro" id="IPR040221">
    <property type="entry name" value="CDCA7/CDA7L"/>
</dbReference>
<keyword evidence="5" id="KW-0597">Phosphoprotein</keyword>
<gene>
    <name evidence="11" type="primary">CDCA7L</name>
    <name evidence="11" type="ORF">K7432_004771</name>
</gene>
<evidence type="ECO:0000256" key="9">
    <source>
        <dbReference type="ARBA" id="ARBA00023242"/>
    </source>
</evidence>
<keyword evidence="8" id="KW-0804">Transcription</keyword>
<comment type="subcellular location">
    <subcellularLocation>
        <location evidence="2">Cytoplasm</location>
    </subcellularLocation>
    <subcellularLocation>
        <location evidence="1">Nucleus</location>
    </subcellularLocation>
</comment>
<evidence type="ECO:0000313" key="11">
    <source>
        <dbReference type="EMBL" id="KAK9719435.1"/>
    </source>
</evidence>
<sequence>MNDYEAERQKRIEANKLLLQNLGLGEKKKPQILSTKHVSTSSTRVTEPRASPFSYHCTSTHNEPVVLIPKIRRSARARGKKSYQETDDIKKETDSDYDPEFDFIAYLFESEGLTGASIRGRRRRTTSRPTRSVPGIRYQGGRVYDSVRGSTCHQCRQKTMDEKVRCTSITENGDRCNVLLDEMCLRNRYGLTLDEAQSSGDWVCPVCQGICNCSICRRRNGLPATGILAHVCERLGYSSAAELLESKRPRASI</sequence>
<evidence type="ECO:0000256" key="1">
    <source>
        <dbReference type="ARBA" id="ARBA00004123"/>
    </source>
</evidence>
<evidence type="ECO:0000256" key="5">
    <source>
        <dbReference type="ARBA" id="ARBA00022553"/>
    </source>
</evidence>
<evidence type="ECO:0000313" key="12">
    <source>
        <dbReference type="Proteomes" id="UP001479436"/>
    </source>
</evidence>
<keyword evidence="7" id="KW-0805">Transcription regulation</keyword>
<dbReference type="PANTHER" id="PTHR31169">
    <property type="entry name" value="OS05G0300700 PROTEIN"/>
    <property type="match status" value="1"/>
</dbReference>
<keyword evidence="4" id="KW-1017">Isopeptide bond</keyword>
<dbReference type="EMBL" id="JASJQH010007047">
    <property type="protein sequence ID" value="KAK9719435.1"/>
    <property type="molecule type" value="Genomic_DNA"/>
</dbReference>
<evidence type="ECO:0000256" key="3">
    <source>
        <dbReference type="ARBA" id="ARBA00022490"/>
    </source>
</evidence>
<protein>
    <submittedName>
        <fullName evidence="11">Cell division cycle-associated 7-like protein</fullName>
    </submittedName>
</protein>
<name>A0ABR2W430_9FUNG</name>
<evidence type="ECO:0000259" key="10">
    <source>
        <dbReference type="Pfam" id="PF10497"/>
    </source>
</evidence>
<organism evidence="11 12">
    <name type="scientific">Basidiobolus ranarum</name>
    <dbReference type="NCBI Taxonomy" id="34480"/>
    <lineage>
        <taxon>Eukaryota</taxon>
        <taxon>Fungi</taxon>
        <taxon>Fungi incertae sedis</taxon>
        <taxon>Zoopagomycota</taxon>
        <taxon>Entomophthoromycotina</taxon>
        <taxon>Basidiobolomycetes</taxon>
        <taxon>Basidiobolales</taxon>
        <taxon>Basidiobolaceae</taxon>
        <taxon>Basidiobolus</taxon>
    </lineage>
</organism>
<dbReference type="Proteomes" id="UP001479436">
    <property type="component" value="Unassembled WGS sequence"/>
</dbReference>
<accession>A0ABR2W430</accession>
<dbReference type="PANTHER" id="PTHR31169:SF8">
    <property type="entry name" value="ZINC-FINGER DOMAIN OF MONOAMINE-OXIDASE A REPRESSOR R1 PROTEIN"/>
    <property type="match status" value="1"/>
</dbReference>
<keyword evidence="6" id="KW-0832">Ubl conjugation</keyword>
<evidence type="ECO:0000256" key="8">
    <source>
        <dbReference type="ARBA" id="ARBA00023163"/>
    </source>
</evidence>